<dbReference type="InterPro" id="IPR027417">
    <property type="entry name" value="P-loop_NTPase"/>
</dbReference>
<evidence type="ECO:0000313" key="1">
    <source>
        <dbReference type="EMBL" id="KKM25870.1"/>
    </source>
</evidence>
<proteinExistence type="predicted"/>
<feature type="non-terminal residue" evidence="1">
    <location>
        <position position="1"/>
    </location>
</feature>
<dbReference type="AlphaFoldDB" id="A0A0F9LEJ4"/>
<protein>
    <submittedName>
        <fullName evidence="1">Uncharacterized protein</fullName>
    </submittedName>
</protein>
<gene>
    <name evidence="1" type="ORF">LCGC14_1590530</name>
</gene>
<organism evidence="1">
    <name type="scientific">marine sediment metagenome</name>
    <dbReference type="NCBI Taxonomy" id="412755"/>
    <lineage>
        <taxon>unclassified sequences</taxon>
        <taxon>metagenomes</taxon>
        <taxon>ecological metagenomes</taxon>
    </lineage>
</organism>
<name>A0A0F9LEJ4_9ZZZZ</name>
<comment type="caution">
    <text evidence="1">The sequence shown here is derived from an EMBL/GenBank/DDBJ whole genome shotgun (WGS) entry which is preliminary data.</text>
</comment>
<dbReference type="Gene3D" id="3.40.50.300">
    <property type="entry name" value="P-loop containing nucleotide triphosphate hydrolases"/>
    <property type="match status" value="1"/>
</dbReference>
<accession>A0A0F9LEJ4</accession>
<sequence length="104" mass="11775">NASAAQHPLVFTDVRFQNEIDMLRDHGFLIVHVDMPLGQVANYFEERGKTPTEIEAMLSHPSEREWRAAEVNECLNSTRGDLPGLYAQTKLLVERHADRISTTA</sequence>
<dbReference type="EMBL" id="LAZR01012623">
    <property type="protein sequence ID" value="KKM25870.1"/>
    <property type="molecule type" value="Genomic_DNA"/>
</dbReference>
<reference evidence="1" key="1">
    <citation type="journal article" date="2015" name="Nature">
        <title>Complex archaea that bridge the gap between prokaryotes and eukaryotes.</title>
        <authorList>
            <person name="Spang A."/>
            <person name="Saw J.H."/>
            <person name="Jorgensen S.L."/>
            <person name="Zaremba-Niedzwiedzka K."/>
            <person name="Martijn J."/>
            <person name="Lind A.E."/>
            <person name="van Eijk R."/>
            <person name="Schleper C."/>
            <person name="Guy L."/>
            <person name="Ettema T.J."/>
        </authorList>
    </citation>
    <scope>NUCLEOTIDE SEQUENCE</scope>
</reference>